<dbReference type="Pfam" id="PF01476">
    <property type="entry name" value="LysM"/>
    <property type="match status" value="3"/>
</dbReference>
<evidence type="ECO:0000259" key="2">
    <source>
        <dbReference type="PROSITE" id="PS51782"/>
    </source>
</evidence>
<sequence length="221" mass="22646">MLSRIFCTAAILGATAHAFVLPRADSVCGSTSSVSYTVVQGDTATAIAEKFNSGICDIASVNNLDNPNLIQTGQVLTIPVNCTDPDNTSCLSSAPASDPTETCVPGVGSTYYVIKGDTFSAIAKNFEITLGALEAANPEVSNPDAISVGQLLHVPICPNSACACIGTYTVVAGDIYYDLAMKYGTTAGSIASVNAGQDPTTLAIGQQIILPQQCKNITATA</sequence>
<name>A0A6A5SAN5_9PLEO</name>
<dbReference type="OrthoDB" id="2107166at2759"/>
<evidence type="ECO:0000256" key="1">
    <source>
        <dbReference type="SAM" id="SignalP"/>
    </source>
</evidence>
<feature type="domain" description="LysM" evidence="2">
    <location>
        <begin position="166"/>
        <end position="210"/>
    </location>
</feature>
<keyword evidence="1" id="KW-0732">Signal</keyword>
<dbReference type="CDD" id="cd00118">
    <property type="entry name" value="LysM"/>
    <property type="match status" value="3"/>
</dbReference>
<dbReference type="AlphaFoldDB" id="A0A6A5SAN5"/>
<reference evidence="3" key="1">
    <citation type="journal article" date="2020" name="Stud. Mycol.">
        <title>101 Dothideomycetes genomes: a test case for predicting lifestyles and emergence of pathogens.</title>
        <authorList>
            <person name="Haridas S."/>
            <person name="Albert R."/>
            <person name="Binder M."/>
            <person name="Bloem J."/>
            <person name="Labutti K."/>
            <person name="Salamov A."/>
            <person name="Andreopoulos B."/>
            <person name="Baker S."/>
            <person name="Barry K."/>
            <person name="Bills G."/>
            <person name="Bluhm B."/>
            <person name="Cannon C."/>
            <person name="Castanera R."/>
            <person name="Culley D."/>
            <person name="Daum C."/>
            <person name="Ezra D."/>
            <person name="Gonzalez J."/>
            <person name="Henrissat B."/>
            <person name="Kuo A."/>
            <person name="Liang C."/>
            <person name="Lipzen A."/>
            <person name="Lutzoni F."/>
            <person name="Magnuson J."/>
            <person name="Mondo S."/>
            <person name="Nolan M."/>
            <person name="Ohm R."/>
            <person name="Pangilinan J."/>
            <person name="Park H.-J."/>
            <person name="Ramirez L."/>
            <person name="Alfaro M."/>
            <person name="Sun H."/>
            <person name="Tritt A."/>
            <person name="Yoshinaga Y."/>
            <person name="Zwiers L.-H."/>
            <person name="Turgeon B."/>
            <person name="Goodwin S."/>
            <person name="Spatafora J."/>
            <person name="Crous P."/>
            <person name="Grigoriev I."/>
        </authorList>
    </citation>
    <scope>NUCLEOTIDE SEQUENCE</scope>
    <source>
        <strain evidence="3">CBS 161.51</strain>
    </source>
</reference>
<dbReference type="EMBL" id="ML976159">
    <property type="protein sequence ID" value="KAF1936993.1"/>
    <property type="molecule type" value="Genomic_DNA"/>
</dbReference>
<dbReference type="PANTHER" id="PTHR33734">
    <property type="entry name" value="LYSM DOMAIN-CONTAINING GPI-ANCHORED PROTEIN 2"/>
    <property type="match status" value="1"/>
</dbReference>
<evidence type="ECO:0000313" key="4">
    <source>
        <dbReference type="Proteomes" id="UP000800038"/>
    </source>
</evidence>
<feature type="signal peptide" evidence="1">
    <location>
        <begin position="1"/>
        <end position="18"/>
    </location>
</feature>
<feature type="chain" id="PRO_5025416473" evidence="1">
    <location>
        <begin position="19"/>
        <end position="221"/>
    </location>
</feature>
<dbReference type="Gene3D" id="3.10.350.10">
    <property type="entry name" value="LysM domain"/>
    <property type="match status" value="3"/>
</dbReference>
<organism evidence="3 4">
    <name type="scientific">Clathrospora elynae</name>
    <dbReference type="NCBI Taxonomy" id="706981"/>
    <lineage>
        <taxon>Eukaryota</taxon>
        <taxon>Fungi</taxon>
        <taxon>Dikarya</taxon>
        <taxon>Ascomycota</taxon>
        <taxon>Pezizomycotina</taxon>
        <taxon>Dothideomycetes</taxon>
        <taxon>Pleosporomycetidae</taxon>
        <taxon>Pleosporales</taxon>
        <taxon>Diademaceae</taxon>
        <taxon>Clathrospora</taxon>
    </lineage>
</organism>
<proteinExistence type="predicted"/>
<dbReference type="SUPFAM" id="SSF54106">
    <property type="entry name" value="LysM domain"/>
    <property type="match status" value="3"/>
</dbReference>
<protein>
    <submittedName>
        <fullName evidence="3">Extracellular protein 6</fullName>
    </submittedName>
</protein>
<evidence type="ECO:0000313" key="3">
    <source>
        <dbReference type="EMBL" id="KAF1936993.1"/>
    </source>
</evidence>
<gene>
    <name evidence="3" type="ORF">EJ02DRAFT_459098</name>
</gene>
<keyword evidence="4" id="KW-1185">Reference proteome</keyword>
<dbReference type="PROSITE" id="PS51782">
    <property type="entry name" value="LYSM"/>
    <property type="match status" value="3"/>
</dbReference>
<dbReference type="Proteomes" id="UP000800038">
    <property type="component" value="Unassembled WGS sequence"/>
</dbReference>
<dbReference type="SMART" id="SM00257">
    <property type="entry name" value="LysM"/>
    <property type="match status" value="3"/>
</dbReference>
<feature type="domain" description="LysM" evidence="2">
    <location>
        <begin position="34"/>
        <end position="78"/>
    </location>
</feature>
<feature type="domain" description="LysM" evidence="2">
    <location>
        <begin position="109"/>
        <end position="154"/>
    </location>
</feature>
<dbReference type="PANTHER" id="PTHR33734:SF22">
    <property type="entry name" value="MEMBRANE-BOUND LYTIC MUREIN TRANSGLYCOSYLASE D"/>
    <property type="match status" value="1"/>
</dbReference>
<accession>A0A6A5SAN5</accession>
<dbReference type="InterPro" id="IPR018392">
    <property type="entry name" value="LysM"/>
</dbReference>
<dbReference type="InterPro" id="IPR036779">
    <property type="entry name" value="LysM_dom_sf"/>
</dbReference>